<dbReference type="PANTHER" id="PTHR23155">
    <property type="entry name" value="DISEASE RESISTANCE PROTEIN RP"/>
    <property type="match status" value="1"/>
</dbReference>
<dbReference type="AlphaFoldDB" id="A0A822ZTU7"/>
<accession>A0A822ZTU7</accession>
<dbReference type="PANTHER" id="PTHR23155:SF1241">
    <property type="entry name" value="DISEASE RESISTANCE RPP13-LIKE PROTEIN 1-RELATED"/>
    <property type="match status" value="1"/>
</dbReference>
<organism evidence="2 3">
    <name type="scientific">Nelumbo nucifera</name>
    <name type="common">Sacred lotus</name>
    <dbReference type="NCBI Taxonomy" id="4432"/>
    <lineage>
        <taxon>Eukaryota</taxon>
        <taxon>Viridiplantae</taxon>
        <taxon>Streptophyta</taxon>
        <taxon>Embryophyta</taxon>
        <taxon>Tracheophyta</taxon>
        <taxon>Spermatophyta</taxon>
        <taxon>Magnoliopsida</taxon>
        <taxon>Proteales</taxon>
        <taxon>Nelumbonaceae</taxon>
        <taxon>Nelumbo</taxon>
    </lineage>
</organism>
<keyword evidence="3" id="KW-1185">Reference proteome</keyword>
<evidence type="ECO:0000313" key="3">
    <source>
        <dbReference type="Proteomes" id="UP000607653"/>
    </source>
</evidence>
<dbReference type="InterPro" id="IPR044974">
    <property type="entry name" value="Disease_R_plants"/>
</dbReference>
<name>A0A822ZTU7_NELNU</name>
<evidence type="ECO:0000259" key="1">
    <source>
        <dbReference type="Pfam" id="PF23559"/>
    </source>
</evidence>
<dbReference type="GO" id="GO:0006952">
    <property type="term" value="P:defense response"/>
    <property type="evidence" value="ECO:0007669"/>
    <property type="project" value="InterPro"/>
</dbReference>
<dbReference type="InterPro" id="IPR058922">
    <property type="entry name" value="WHD_DRP"/>
</dbReference>
<protein>
    <recommendedName>
        <fullName evidence="1">Disease resistance protein winged helix domain-containing protein</fullName>
    </recommendedName>
</protein>
<proteinExistence type="predicted"/>
<evidence type="ECO:0000313" key="2">
    <source>
        <dbReference type="EMBL" id="DAD45298.1"/>
    </source>
</evidence>
<dbReference type="Gene3D" id="1.10.10.10">
    <property type="entry name" value="Winged helix-like DNA-binding domain superfamily/Winged helix DNA-binding domain"/>
    <property type="match status" value="1"/>
</dbReference>
<feature type="domain" description="Disease resistance protein winged helix" evidence="1">
    <location>
        <begin position="68"/>
        <end position="108"/>
    </location>
</feature>
<dbReference type="InterPro" id="IPR036388">
    <property type="entry name" value="WH-like_DNA-bd_sf"/>
</dbReference>
<dbReference type="Pfam" id="PF23559">
    <property type="entry name" value="WHD_DRP"/>
    <property type="match status" value="1"/>
</dbReference>
<gene>
    <name evidence="2" type="ORF">HUJ06_003528</name>
</gene>
<sequence length="110" mass="12950">MGTLLAHRLGGLEDKHCWSLLKQRAAVDDDVLKANPNMEVIGKEIMKRLSTYHHLPANLKRCFAYCSIFPKDYEFSREHLVLLWMEEGFIEHSNEMERKGNGYCDELYFR</sequence>
<dbReference type="EMBL" id="DUZY01000007">
    <property type="protein sequence ID" value="DAD45298.1"/>
    <property type="molecule type" value="Genomic_DNA"/>
</dbReference>
<comment type="caution">
    <text evidence="2">The sequence shown here is derived from an EMBL/GenBank/DDBJ whole genome shotgun (WGS) entry which is preliminary data.</text>
</comment>
<reference evidence="2 3" key="1">
    <citation type="journal article" date="2020" name="Mol. Biol. Evol.">
        <title>Distinct Expression and Methylation Patterns for Genes with Different Fates following a Single Whole-Genome Duplication in Flowering Plants.</title>
        <authorList>
            <person name="Shi T."/>
            <person name="Rahmani R.S."/>
            <person name="Gugger P.F."/>
            <person name="Wang M."/>
            <person name="Li H."/>
            <person name="Zhang Y."/>
            <person name="Li Z."/>
            <person name="Wang Q."/>
            <person name="Van de Peer Y."/>
            <person name="Marchal K."/>
            <person name="Chen J."/>
        </authorList>
    </citation>
    <scope>NUCLEOTIDE SEQUENCE [LARGE SCALE GENOMIC DNA]</scope>
    <source>
        <tissue evidence="2">Leaf</tissue>
    </source>
</reference>
<dbReference type="Proteomes" id="UP000607653">
    <property type="component" value="Unassembled WGS sequence"/>
</dbReference>